<feature type="active site" description="Proton acceptor" evidence="9">
    <location>
        <position position="217"/>
    </location>
</feature>
<dbReference type="PANTHER" id="PTHR10578:SF107">
    <property type="entry name" value="2-HYDROXYACID OXIDASE 1"/>
    <property type="match status" value="1"/>
</dbReference>
<evidence type="ECO:0000259" key="11">
    <source>
        <dbReference type="PROSITE" id="PS51349"/>
    </source>
</evidence>
<evidence type="ECO:0000256" key="3">
    <source>
        <dbReference type="ARBA" id="ARBA00022630"/>
    </source>
</evidence>
<dbReference type="PANTHER" id="PTHR10578">
    <property type="entry name" value="S -2-HYDROXY-ACID OXIDASE-RELATED"/>
    <property type="match status" value="1"/>
</dbReference>
<evidence type="ECO:0000256" key="10">
    <source>
        <dbReference type="PIRSR" id="PIRSR000138-2"/>
    </source>
</evidence>
<dbReference type="GO" id="GO:0003973">
    <property type="term" value="F:(S)-2-hydroxy-acid oxidase activity"/>
    <property type="evidence" value="ECO:0007669"/>
    <property type="project" value="UniProtKB-EC"/>
</dbReference>
<dbReference type="InterPro" id="IPR037396">
    <property type="entry name" value="FMN_HAD"/>
</dbReference>
<evidence type="ECO:0000256" key="6">
    <source>
        <dbReference type="ARBA" id="ARBA00024042"/>
    </source>
</evidence>
<reference evidence="12" key="2">
    <citation type="submission" date="2024-06" db="UniProtKB">
        <authorList>
            <consortium name="EnsemblMetazoa"/>
        </authorList>
    </citation>
    <scope>IDENTIFICATION</scope>
</reference>
<evidence type="ECO:0000313" key="13">
    <source>
        <dbReference type="Proteomes" id="UP000007879"/>
    </source>
</evidence>
<accession>A0AAN0IH15</accession>
<dbReference type="CDD" id="cd02809">
    <property type="entry name" value="alpha_hydroxyacid_oxid_FMN"/>
    <property type="match status" value="1"/>
</dbReference>
<keyword evidence="4 10" id="KW-0288">FMN</keyword>
<dbReference type="SUPFAM" id="SSF51395">
    <property type="entry name" value="FMN-linked oxidoreductases"/>
    <property type="match status" value="1"/>
</dbReference>
<evidence type="ECO:0000256" key="2">
    <source>
        <dbReference type="ARBA" id="ARBA00013087"/>
    </source>
</evidence>
<dbReference type="FunFam" id="3.20.20.70:FF:000056">
    <property type="entry name" value="hydroxyacid oxidase 2"/>
    <property type="match status" value="1"/>
</dbReference>
<keyword evidence="13" id="KW-1185">Reference proteome</keyword>
<evidence type="ECO:0000256" key="8">
    <source>
        <dbReference type="ARBA" id="ARBA00029327"/>
    </source>
</evidence>
<feature type="binding site" evidence="10">
    <location>
        <position position="63"/>
    </location>
    <ligand>
        <name>FMN</name>
        <dbReference type="ChEBI" id="CHEBI:58210"/>
    </ligand>
</feature>
<dbReference type="GO" id="GO:0010181">
    <property type="term" value="F:FMN binding"/>
    <property type="evidence" value="ECO:0007669"/>
    <property type="project" value="InterPro"/>
</dbReference>
<proteinExistence type="inferred from homology"/>
<dbReference type="InterPro" id="IPR013785">
    <property type="entry name" value="Aldolase_TIM"/>
</dbReference>
<dbReference type="RefSeq" id="XP_003389073.3">
    <property type="nucleotide sequence ID" value="XM_003389025.3"/>
</dbReference>
<name>A0AAN0IH15_AMPQE</name>
<dbReference type="PIRSF" id="PIRSF000138">
    <property type="entry name" value="Al-hdrx_acd_dh"/>
    <property type="match status" value="1"/>
</dbReference>
<comment type="cofactor">
    <cofactor evidence="1">
        <name>FMN</name>
        <dbReference type="ChEBI" id="CHEBI:58210"/>
    </cofactor>
</comment>
<feature type="binding site" evidence="10">
    <location>
        <position position="215"/>
    </location>
    <ligand>
        <name>FMN</name>
        <dbReference type="ChEBI" id="CHEBI:58210"/>
    </ligand>
</feature>
<protein>
    <recommendedName>
        <fullName evidence="2">(S)-2-hydroxy-acid oxidase</fullName>
        <ecNumber evidence="2">1.1.3.15</ecNumber>
    </recommendedName>
</protein>
<keyword evidence="3 10" id="KW-0285">Flavoprotein</keyword>
<evidence type="ECO:0000256" key="7">
    <source>
        <dbReference type="ARBA" id="ARBA00029325"/>
    </source>
</evidence>
<dbReference type="GO" id="GO:0005777">
    <property type="term" value="C:peroxisome"/>
    <property type="evidence" value="ECO:0007669"/>
    <property type="project" value="UniProtKB-ARBA"/>
</dbReference>
<dbReference type="KEGG" id="aqu:100633441"/>
<dbReference type="Gene3D" id="3.20.20.70">
    <property type="entry name" value="Aldolase class I"/>
    <property type="match status" value="1"/>
</dbReference>
<feature type="binding site" evidence="10">
    <location>
        <position position="217"/>
    </location>
    <ligand>
        <name>glyoxylate</name>
        <dbReference type="ChEBI" id="CHEBI:36655"/>
    </ligand>
</feature>
<comment type="catalytic activity">
    <reaction evidence="7">
        <text>a (2S)-2-hydroxycarboxylate + O2 = a 2-oxocarboxylate + H2O2</text>
        <dbReference type="Rhea" id="RHEA:16789"/>
        <dbReference type="ChEBI" id="CHEBI:15379"/>
        <dbReference type="ChEBI" id="CHEBI:16240"/>
        <dbReference type="ChEBI" id="CHEBI:35179"/>
        <dbReference type="ChEBI" id="CHEBI:58123"/>
        <dbReference type="EC" id="1.1.3.15"/>
    </reaction>
    <physiologicalReaction direction="left-to-right" evidence="7">
        <dbReference type="Rhea" id="RHEA:16790"/>
    </physiologicalReaction>
</comment>
<evidence type="ECO:0000256" key="1">
    <source>
        <dbReference type="ARBA" id="ARBA00001917"/>
    </source>
</evidence>
<dbReference type="AlphaFoldDB" id="A0AAN0IH15"/>
<dbReference type="Proteomes" id="UP000007879">
    <property type="component" value="Unassembled WGS sequence"/>
</dbReference>
<feature type="domain" description="FMN hydroxy acid dehydrogenase" evidence="11">
    <location>
        <begin position="1"/>
        <end position="322"/>
    </location>
</feature>
<dbReference type="EC" id="1.1.3.15" evidence="2"/>
<dbReference type="InterPro" id="IPR000262">
    <property type="entry name" value="FMN-dep_DH"/>
</dbReference>
<evidence type="ECO:0000256" key="9">
    <source>
        <dbReference type="PIRSR" id="PIRSR000138-1"/>
    </source>
</evidence>
<comment type="catalytic activity">
    <reaction evidence="8">
        <text>2-hydroxyoctanoate + O2 = 2-oxooctanoate + H2O2</text>
        <dbReference type="Rhea" id="RHEA:67940"/>
        <dbReference type="ChEBI" id="CHEBI:15379"/>
        <dbReference type="ChEBI" id="CHEBI:16240"/>
        <dbReference type="ChEBI" id="CHEBI:133514"/>
        <dbReference type="ChEBI" id="CHEBI:176689"/>
    </reaction>
    <physiologicalReaction direction="left-to-right" evidence="8">
        <dbReference type="Rhea" id="RHEA:67941"/>
    </physiologicalReaction>
</comment>
<feature type="binding site" evidence="10">
    <location>
        <begin position="271"/>
        <end position="272"/>
    </location>
    <ligand>
        <name>FMN</name>
        <dbReference type="ChEBI" id="CHEBI:58210"/>
    </ligand>
</feature>
<feature type="binding site" evidence="10">
    <location>
        <position position="193"/>
    </location>
    <ligand>
        <name>FMN</name>
        <dbReference type="ChEBI" id="CHEBI:58210"/>
    </ligand>
</feature>
<reference evidence="13" key="1">
    <citation type="journal article" date="2010" name="Nature">
        <title>The Amphimedon queenslandica genome and the evolution of animal complexity.</title>
        <authorList>
            <person name="Srivastava M."/>
            <person name="Simakov O."/>
            <person name="Chapman J."/>
            <person name="Fahey B."/>
            <person name="Gauthier M.E."/>
            <person name="Mitros T."/>
            <person name="Richards G.S."/>
            <person name="Conaco C."/>
            <person name="Dacre M."/>
            <person name="Hellsten U."/>
            <person name="Larroux C."/>
            <person name="Putnam N.H."/>
            <person name="Stanke M."/>
            <person name="Adamska M."/>
            <person name="Darling A."/>
            <person name="Degnan S.M."/>
            <person name="Oakley T.H."/>
            <person name="Plachetzki D.C."/>
            <person name="Zhai Y."/>
            <person name="Adamski M."/>
            <person name="Calcino A."/>
            <person name="Cummins S.F."/>
            <person name="Goodstein D.M."/>
            <person name="Harris C."/>
            <person name="Jackson D.J."/>
            <person name="Leys S.P."/>
            <person name="Shu S."/>
            <person name="Woodcroft B.J."/>
            <person name="Vervoort M."/>
            <person name="Kosik K.S."/>
            <person name="Manning G."/>
            <person name="Degnan B.M."/>
            <person name="Rokhsar D.S."/>
        </authorList>
    </citation>
    <scope>NUCLEOTIDE SEQUENCE [LARGE SCALE GENOMIC DNA]</scope>
</reference>
<sequence>SYYILPRVLRDVSNIDTATTLLGQKVTTPIGVAPTGRYHVAHTDAEIPVAKAAKRRGMCMIQSIFSYKSIEEVTESCEGEGLRWMQVQPMNDRPVLADIIQRAEKANYKAIVVTCDYPRLPMHYKIMKIWPPSPSPSDAKGHYAGNFSKEWNDFIYSDLSGLRKVLEKHIINPGTWEIVDWVRSVTSLPIVLKGILHPDDAREAIKHDIQAIQVSNHGGRNIDETPPTLYALPEIIKAVNGKVEVYVDGGIRQGTDVLKALALGARAVFVGRPIVWGLACNGEDGVYDVLRILGNEFEYAMSFAGCSSLADITSDIVRHKTHYTKQ</sequence>
<feature type="binding site" evidence="10">
    <location>
        <position position="114"/>
    </location>
    <ligand>
        <name>FMN</name>
        <dbReference type="ChEBI" id="CHEBI:58210"/>
    </ligand>
</feature>
<evidence type="ECO:0000256" key="4">
    <source>
        <dbReference type="ARBA" id="ARBA00022643"/>
    </source>
</evidence>
<dbReference type="EnsemblMetazoa" id="XM_003389025.3">
    <property type="protein sequence ID" value="XP_003389073.3"/>
    <property type="gene ID" value="LOC100633441"/>
</dbReference>
<feature type="binding site" evidence="10">
    <location>
        <position position="220"/>
    </location>
    <ligand>
        <name>glyoxylate</name>
        <dbReference type="ChEBI" id="CHEBI:36655"/>
    </ligand>
</feature>
<dbReference type="Pfam" id="PF01070">
    <property type="entry name" value="FMN_dh"/>
    <property type="match status" value="1"/>
</dbReference>
<keyword evidence="5" id="KW-0560">Oxidoreductase</keyword>
<feature type="binding site" evidence="10">
    <location>
        <begin position="34"/>
        <end position="36"/>
    </location>
    <ligand>
        <name>FMN</name>
        <dbReference type="ChEBI" id="CHEBI:58210"/>
    </ligand>
</feature>
<dbReference type="InterPro" id="IPR012133">
    <property type="entry name" value="Alpha-hydoxy_acid_DH_FMN"/>
</dbReference>
<comment type="similarity">
    <text evidence="6">Belongs to the FMN-dependent alpha-hydroxy acid dehydrogenase family.</text>
</comment>
<evidence type="ECO:0000313" key="12">
    <source>
        <dbReference type="EnsemblMetazoa" id="XP_003389073.3"/>
    </source>
</evidence>
<dbReference type="GeneID" id="100633441"/>
<evidence type="ECO:0000256" key="5">
    <source>
        <dbReference type="ARBA" id="ARBA00023002"/>
    </source>
</evidence>
<dbReference type="PROSITE" id="PS51349">
    <property type="entry name" value="FMN_HYDROXY_ACID_DH_2"/>
    <property type="match status" value="1"/>
</dbReference>
<organism evidence="12 13">
    <name type="scientific">Amphimedon queenslandica</name>
    <name type="common">Sponge</name>
    <dbReference type="NCBI Taxonomy" id="400682"/>
    <lineage>
        <taxon>Eukaryota</taxon>
        <taxon>Metazoa</taxon>
        <taxon>Porifera</taxon>
        <taxon>Demospongiae</taxon>
        <taxon>Heteroscleromorpha</taxon>
        <taxon>Haplosclerida</taxon>
        <taxon>Niphatidae</taxon>
        <taxon>Amphimedon</taxon>
    </lineage>
</organism>
<feature type="binding site" evidence="10">
    <location>
        <position position="86"/>
    </location>
    <ligand>
        <name>FMN</name>
        <dbReference type="ChEBI" id="CHEBI:58210"/>
    </ligand>
</feature>
<feature type="binding site" evidence="10">
    <location>
        <begin position="248"/>
        <end position="252"/>
    </location>
    <ligand>
        <name>FMN</name>
        <dbReference type="ChEBI" id="CHEBI:58210"/>
    </ligand>
</feature>